<reference evidence="1" key="1">
    <citation type="submission" date="2016-08" db="EMBL/GenBank/DDBJ databases">
        <authorList>
            <person name="Ngugi D.K."/>
            <person name="Miyake S."/>
            <person name="Stingl U."/>
        </authorList>
    </citation>
    <scope>NUCLEOTIDE SEQUENCE</scope>
    <source>
        <strain evidence="1">SCG-D08WGA-EpuloA1</strain>
    </source>
</reference>
<evidence type="ECO:0000313" key="2">
    <source>
        <dbReference type="Proteomes" id="UP000188637"/>
    </source>
</evidence>
<evidence type="ECO:0000313" key="1">
    <source>
        <dbReference type="EMBL" id="ONI37668.1"/>
    </source>
</evidence>
<proteinExistence type="predicted"/>
<name>A0ACC8X7S3_9FIRM</name>
<sequence>MTFSSKVKKEITKITQLDHCDLAEIIGFSSMVSNIDLTKSQITSKFNSENQLLLKKYFTFIEKYFNISSEILTTKTGLENLLEIINRNNNINNKEAILKICCKRAYLRGAFLAGGYVNNPKKSYHLEFVTSIIHQAQFLQYIMLSFDLYAKIIGRKNNFVVYLKDGSQIVDLLNLIGAHISLMEFENIRIVKEVRNNVNRLVNCETSNLKKTISASVNQIKDIKYIEQTIGLSSLSPHLEIIAKCRLNQPNATLQELGNMLTPPIGKSGANHRLKKISNIAIQLQNKRGAVK</sequence>
<dbReference type="EMBL" id="LJHD01000314">
    <property type="protein sequence ID" value="ONI37668.1"/>
    <property type="molecule type" value="Genomic_DNA"/>
</dbReference>
<keyword evidence="2" id="KW-1185">Reference proteome</keyword>
<gene>
    <name evidence="1" type="ORF">AN640_03065</name>
</gene>
<protein>
    <submittedName>
        <fullName evidence="1">DNA-binding protein WhiA</fullName>
    </submittedName>
</protein>
<accession>A0ACC8X7S3</accession>
<organism evidence="1 2">
    <name type="scientific">Candidatus Epulonipiscium fishelsonii</name>
    <dbReference type="NCBI Taxonomy" id="77094"/>
    <lineage>
        <taxon>Bacteria</taxon>
        <taxon>Bacillati</taxon>
        <taxon>Bacillota</taxon>
        <taxon>Clostridia</taxon>
        <taxon>Lachnospirales</taxon>
        <taxon>Lachnospiraceae</taxon>
        <taxon>Candidatus Epulonipiscium</taxon>
    </lineage>
</organism>
<comment type="caution">
    <text evidence="1">The sequence shown here is derived from an EMBL/GenBank/DDBJ whole genome shotgun (WGS) entry which is preliminary data.</text>
</comment>
<keyword evidence="1" id="KW-0238">DNA-binding</keyword>
<dbReference type="Proteomes" id="UP000188637">
    <property type="component" value="Unassembled WGS sequence"/>
</dbReference>